<dbReference type="EMBL" id="FLQR01000008">
    <property type="protein sequence ID" value="SBS73217.1"/>
    <property type="molecule type" value="Genomic_DNA"/>
</dbReference>
<dbReference type="SUPFAM" id="SSF55347">
    <property type="entry name" value="Glyceraldehyde-3-phosphate dehydrogenase-like, C-terminal domain"/>
    <property type="match status" value="1"/>
</dbReference>
<evidence type="ECO:0000256" key="1">
    <source>
        <dbReference type="ARBA" id="ARBA00004937"/>
    </source>
</evidence>
<dbReference type="GO" id="GO:0050661">
    <property type="term" value="F:NADP binding"/>
    <property type="evidence" value="ECO:0007669"/>
    <property type="project" value="InterPro"/>
</dbReference>
<dbReference type="Gene3D" id="3.30.360.10">
    <property type="entry name" value="Dihydrodipicolinate Reductase, domain 2"/>
    <property type="match status" value="1"/>
</dbReference>
<dbReference type="Gene3D" id="3.40.50.720">
    <property type="entry name" value="NAD(P)-binding Rossmann-like Domain"/>
    <property type="match status" value="1"/>
</dbReference>
<accession>A0A1Y5P3J8</accession>
<evidence type="ECO:0000313" key="8">
    <source>
        <dbReference type="EMBL" id="SBS73217.1"/>
    </source>
</evidence>
<proteinExistence type="predicted"/>
<feature type="domain" description="Glucose-6-phosphate dehydrogenase C-terminal" evidence="7">
    <location>
        <begin position="180"/>
        <end position="453"/>
    </location>
</feature>
<dbReference type="InterPro" id="IPR022674">
    <property type="entry name" value="G6P_DH_NAD-bd"/>
</dbReference>
<protein>
    <submittedName>
        <fullName evidence="8">Glucose-6-phosphate 1-dehydrogenase</fullName>
        <ecNumber evidence="8">1.1.1.49</ecNumber>
    </submittedName>
</protein>
<dbReference type="GO" id="GO:0004345">
    <property type="term" value="F:glucose-6-phosphate dehydrogenase activity"/>
    <property type="evidence" value="ECO:0007669"/>
    <property type="project" value="UniProtKB-EC"/>
</dbReference>
<evidence type="ECO:0000256" key="5">
    <source>
        <dbReference type="ARBA" id="ARBA00023277"/>
    </source>
</evidence>
<dbReference type="EC" id="1.1.1.49" evidence="8"/>
<name>A0A1Y5P3J8_9MICO</name>
<evidence type="ECO:0000259" key="7">
    <source>
        <dbReference type="Pfam" id="PF02781"/>
    </source>
</evidence>
<dbReference type="PANTHER" id="PTHR23429:SF0">
    <property type="entry name" value="GLUCOSE-6-PHOSPHATE 1-DEHYDROGENASE"/>
    <property type="match status" value="1"/>
</dbReference>
<dbReference type="PANTHER" id="PTHR23429">
    <property type="entry name" value="GLUCOSE-6-PHOSPHATE 1-DEHYDROGENASE G6PD"/>
    <property type="match status" value="1"/>
</dbReference>
<dbReference type="PIRSF" id="PIRSF000110">
    <property type="entry name" value="G6PD"/>
    <property type="match status" value="1"/>
</dbReference>
<dbReference type="Pfam" id="PF02781">
    <property type="entry name" value="G6PD_C"/>
    <property type="match status" value="1"/>
</dbReference>
<dbReference type="InterPro" id="IPR001282">
    <property type="entry name" value="G6P_DH"/>
</dbReference>
<dbReference type="Pfam" id="PF00479">
    <property type="entry name" value="G6PD_N"/>
    <property type="match status" value="1"/>
</dbReference>
<dbReference type="PRINTS" id="PR00079">
    <property type="entry name" value="G6PDHDRGNASE"/>
</dbReference>
<keyword evidence="5" id="KW-0119">Carbohydrate metabolism</keyword>
<sequence>MTKRRAKKSVSLLILGAGGDLTKRLLLPGLASLLSAHDYDVQVLGAAREERTDAEWRQLIRDSFGQVTEPEDADRYLESARYITGDVTDAEQLRTLIAACEHTPIIYFALPPAVTTQVCAALRQLDLPDGTRLALEKPFGTDLKSARALNRQIALLVPEEQVFRIDHFLGMSMVLNILGLRFANQFFESVWNGRRIERVEIVYDELLGLEGRGGYYDHAGALVDMLQSHLLEVLALVAMEQPPRLNEVELRSNAAQVLRATHVWDDDPAASSRRARYTAGKVGERSMPSYADEPGVDPALQTETLARVTLEVNTARWQGVPFVLRSGKALGKYVTQVRVHMRPVPEIPGFGGAPAPDSIMLDLKSGAVELGLTMNGSGDPFTLERSILQATKDLGDLLPYGQVLQGIVEGDPLLSVRADMAEESWRIFEPVLRAWRKGEVPLEEYTAGSLGPKGW</sequence>
<comment type="pathway">
    <text evidence="1">Carbohydrate degradation; pentose phosphate pathway; D-ribulose 5-phosphate from D-glucose 6-phosphate (oxidative stage): step 1/3.</text>
</comment>
<evidence type="ECO:0000259" key="6">
    <source>
        <dbReference type="Pfam" id="PF00479"/>
    </source>
</evidence>
<keyword evidence="3" id="KW-0521">NADP</keyword>
<evidence type="ECO:0000256" key="4">
    <source>
        <dbReference type="ARBA" id="ARBA00023002"/>
    </source>
</evidence>
<dbReference type="NCBIfam" id="NF009492">
    <property type="entry name" value="PRK12853.1-3"/>
    <property type="match status" value="1"/>
</dbReference>
<organism evidence="8">
    <name type="scientific">uncultured Microbacterium sp</name>
    <dbReference type="NCBI Taxonomy" id="191216"/>
    <lineage>
        <taxon>Bacteria</taxon>
        <taxon>Bacillati</taxon>
        <taxon>Actinomycetota</taxon>
        <taxon>Actinomycetes</taxon>
        <taxon>Micrococcales</taxon>
        <taxon>Microbacteriaceae</taxon>
        <taxon>Microbacterium</taxon>
        <taxon>environmental samples</taxon>
    </lineage>
</organism>
<dbReference type="GO" id="GO:0009051">
    <property type="term" value="P:pentose-phosphate shunt, oxidative branch"/>
    <property type="evidence" value="ECO:0007669"/>
    <property type="project" value="TreeGrafter"/>
</dbReference>
<dbReference type="AlphaFoldDB" id="A0A1Y5P3J8"/>
<dbReference type="GO" id="GO:0005829">
    <property type="term" value="C:cytosol"/>
    <property type="evidence" value="ECO:0007669"/>
    <property type="project" value="TreeGrafter"/>
</dbReference>
<dbReference type="GO" id="GO:0006006">
    <property type="term" value="P:glucose metabolic process"/>
    <property type="evidence" value="ECO:0007669"/>
    <property type="project" value="UniProtKB-KW"/>
</dbReference>
<dbReference type="RefSeq" id="WP_295576416.1">
    <property type="nucleotide sequence ID" value="NZ_FLQR01000008.1"/>
</dbReference>
<dbReference type="InterPro" id="IPR036291">
    <property type="entry name" value="NAD(P)-bd_dom_sf"/>
</dbReference>
<feature type="domain" description="Glucose-6-phosphate dehydrogenase NAD-binding" evidence="6">
    <location>
        <begin position="14"/>
        <end position="176"/>
    </location>
</feature>
<keyword evidence="4 8" id="KW-0560">Oxidoreductase</keyword>
<dbReference type="InterPro" id="IPR022675">
    <property type="entry name" value="G6P_DH_C"/>
</dbReference>
<evidence type="ECO:0000256" key="3">
    <source>
        <dbReference type="ARBA" id="ARBA00022857"/>
    </source>
</evidence>
<evidence type="ECO:0000256" key="2">
    <source>
        <dbReference type="ARBA" id="ARBA00022526"/>
    </source>
</evidence>
<dbReference type="SUPFAM" id="SSF51735">
    <property type="entry name" value="NAD(P)-binding Rossmann-fold domains"/>
    <property type="match status" value="1"/>
</dbReference>
<keyword evidence="2" id="KW-0313">Glucose metabolism</keyword>
<gene>
    <name evidence="8" type="primary">zwfA</name>
    <name evidence="8" type="ORF">MIPYR_40046</name>
</gene>
<reference evidence="8" key="1">
    <citation type="submission" date="2016-03" db="EMBL/GenBank/DDBJ databases">
        <authorList>
            <person name="Ploux O."/>
        </authorList>
    </citation>
    <scope>NUCLEOTIDE SEQUENCE</scope>
    <source>
        <strain evidence="8">UC1</strain>
    </source>
</reference>